<comment type="caution">
    <text evidence="2">The sequence shown here is derived from an EMBL/GenBank/DDBJ whole genome shotgun (WGS) entry which is preliminary data.</text>
</comment>
<evidence type="ECO:0000313" key="2">
    <source>
        <dbReference type="EMBL" id="MFD2907420.1"/>
    </source>
</evidence>
<accession>A0ABW5Z4B5</accession>
<evidence type="ECO:0000256" key="1">
    <source>
        <dbReference type="SAM" id="Phobius"/>
    </source>
</evidence>
<proteinExistence type="predicted"/>
<protein>
    <submittedName>
        <fullName evidence="2">Uncharacterized protein</fullName>
    </submittedName>
</protein>
<gene>
    <name evidence="2" type="ORF">ACFSX9_01600</name>
</gene>
<name>A0ABW5Z4B5_9FLAO</name>
<keyword evidence="1" id="KW-1133">Transmembrane helix</keyword>
<dbReference type="Proteomes" id="UP001597549">
    <property type="component" value="Unassembled WGS sequence"/>
</dbReference>
<keyword evidence="1" id="KW-0472">Membrane</keyword>
<reference evidence="3" key="1">
    <citation type="journal article" date="2019" name="Int. J. Syst. Evol. Microbiol.">
        <title>The Global Catalogue of Microorganisms (GCM) 10K type strain sequencing project: providing services to taxonomists for standard genome sequencing and annotation.</title>
        <authorList>
            <consortium name="The Broad Institute Genomics Platform"/>
            <consortium name="The Broad Institute Genome Sequencing Center for Infectious Disease"/>
            <person name="Wu L."/>
            <person name="Ma J."/>
        </authorList>
    </citation>
    <scope>NUCLEOTIDE SEQUENCE [LARGE SCALE GENOMIC DNA]</scope>
    <source>
        <strain evidence="3">KCTC 52644</strain>
    </source>
</reference>
<dbReference type="EMBL" id="JBHUOL010000004">
    <property type="protein sequence ID" value="MFD2907420.1"/>
    <property type="molecule type" value="Genomic_DNA"/>
</dbReference>
<feature type="transmembrane region" description="Helical" evidence="1">
    <location>
        <begin position="38"/>
        <end position="61"/>
    </location>
</feature>
<organism evidence="2 3">
    <name type="scientific">Flavobacterium ardleyense</name>
    <dbReference type="NCBI Taxonomy" id="2038737"/>
    <lineage>
        <taxon>Bacteria</taxon>
        <taxon>Pseudomonadati</taxon>
        <taxon>Bacteroidota</taxon>
        <taxon>Flavobacteriia</taxon>
        <taxon>Flavobacteriales</taxon>
        <taxon>Flavobacteriaceae</taxon>
        <taxon>Flavobacterium</taxon>
    </lineage>
</organism>
<evidence type="ECO:0000313" key="3">
    <source>
        <dbReference type="Proteomes" id="UP001597549"/>
    </source>
</evidence>
<feature type="transmembrane region" description="Helical" evidence="1">
    <location>
        <begin position="6"/>
        <end position="26"/>
    </location>
</feature>
<sequence length="184" mass="21307">MGYGVFVVMIIAVILLIASFLVFIFFKNLQKKKLGIIIGLFLASIVIVPFLFLTFESYLYFKSDAIEDLKIAKVTLNDNFKIVENKITGFPDYYQITKLEISANDRNRICKEIISSQDFFVHDDYNFLLNANNNIESDKLIANYGFKTELIIETYEKETGYVPISLMIILNEKSNILELRRIED</sequence>
<dbReference type="RefSeq" id="WP_379803553.1">
    <property type="nucleotide sequence ID" value="NZ_JBHUOL010000004.1"/>
</dbReference>
<keyword evidence="3" id="KW-1185">Reference proteome</keyword>
<keyword evidence="1" id="KW-0812">Transmembrane</keyword>